<dbReference type="InterPro" id="IPR058637">
    <property type="entry name" value="YknX-like_C"/>
</dbReference>
<sequence length="186" mass="19014">MDPLIATVSVPVNSISKMQVGQSMSVLVPATQETLTGKISTVLPAPDPTSKNFTVNITLTPGKQQLLPGMPVEAFAQNNGQQGIVIPADCVISMQSGATSVFVVVNGKAVQRQVHIGNMTGSLYVISSGLQPGDVVVTQGQNLLSPGSDVQEVNSSATSQSGVSKLATPSGVTQPNQGAQKSASKS</sequence>
<dbReference type="GO" id="GO:1990281">
    <property type="term" value="C:efflux pump complex"/>
    <property type="evidence" value="ECO:0007669"/>
    <property type="project" value="TreeGrafter"/>
</dbReference>
<dbReference type="Gene3D" id="2.40.30.170">
    <property type="match status" value="1"/>
</dbReference>
<dbReference type="PANTHER" id="PTHR30469">
    <property type="entry name" value="MULTIDRUG RESISTANCE PROTEIN MDTA"/>
    <property type="match status" value="1"/>
</dbReference>
<dbReference type="Gene3D" id="2.40.420.20">
    <property type="match status" value="1"/>
</dbReference>
<evidence type="ECO:0000313" key="4">
    <source>
        <dbReference type="EMBL" id="SPF38977.1"/>
    </source>
</evidence>
<evidence type="ECO:0008006" key="6">
    <source>
        <dbReference type="Google" id="ProtNLM"/>
    </source>
</evidence>
<protein>
    <recommendedName>
        <fullName evidence="6">Efflux transporter, RND family, MFP subunit</fullName>
    </recommendedName>
</protein>
<gene>
    <name evidence="4" type="ORF">SBF1_200001</name>
</gene>
<evidence type="ECO:0000256" key="1">
    <source>
        <dbReference type="SAM" id="MobiDB-lite"/>
    </source>
</evidence>
<reference evidence="5" key="1">
    <citation type="submission" date="2018-02" db="EMBL/GenBank/DDBJ databases">
        <authorList>
            <person name="Hausmann B."/>
        </authorList>
    </citation>
    <scope>NUCLEOTIDE SEQUENCE [LARGE SCALE GENOMIC DNA]</scope>
    <source>
        <strain evidence="5">Peat soil MAG SbF1</strain>
    </source>
</reference>
<dbReference type="Proteomes" id="UP000238916">
    <property type="component" value="Unassembled WGS sequence"/>
</dbReference>
<evidence type="ECO:0000259" key="2">
    <source>
        <dbReference type="Pfam" id="PF25954"/>
    </source>
</evidence>
<feature type="domain" description="CusB-like beta-barrel" evidence="2">
    <location>
        <begin position="7"/>
        <end position="74"/>
    </location>
</feature>
<dbReference type="Pfam" id="PF25954">
    <property type="entry name" value="Beta-barrel_RND_2"/>
    <property type="match status" value="1"/>
</dbReference>
<dbReference type="InterPro" id="IPR058792">
    <property type="entry name" value="Beta-barrel_RND_2"/>
</dbReference>
<dbReference type="PANTHER" id="PTHR30469:SF38">
    <property type="entry name" value="HLYD FAMILY SECRETION PROTEIN"/>
    <property type="match status" value="1"/>
</dbReference>
<feature type="domain" description="YknX-like C-terminal permuted SH3-like" evidence="3">
    <location>
        <begin position="84"/>
        <end position="151"/>
    </location>
</feature>
<feature type="compositionally biased region" description="Polar residues" evidence="1">
    <location>
        <begin position="170"/>
        <end position="186"/>
    </location>
</feature>
<organism evidence="4 5">
    <name type="scientific">Candidatus Desulfosporosinus infrequens</name>
    <dbReference type="NCBI Taxonomy" id="2043169"/>
    <lineage>
        <taxon>Bacteria</taxon>
        <taxon>Bacillati</taxon>
        <taxon>Bacillota</taxon>
        <taxon>Clostridia</taxon>
        <taxon>Eubacteriales</taxon>
        <taxon>Desulfitobacteriaceae</taxon>
        <taxon>Desulfosporosinus</taxon>
    </lineage>
</organism>
<feature type="region of interest" description="Disordered" evidence="1">
    <location>
        <begin position="146"/>
        <end position="186"/>
    </location>
</feature>
<name>A0A2U3KHG2_9FIRM</name>
<dbReference type="GO" id="GO:0015562">
    <property type="term" value="F:efflux transmembrane transporter activity"/>
    <property type="evidence" value="ECO:0007669"/>
    <property type="project" value="TreeGrafter"/>
</dbReference>
<proteinExistence type="predicted"/>
<accession>A0A2U3KHG2</accession>
<dbReference type="EMBL" id="OMOF01000113">
    <property type="protein sequence ID" value="SPF38977.1"/>
    <property type="molecule type" value="Genomic_DNA"/>
</dbReference>
<evidence type="ECO:0000313" key="5">
    <source>
        <dbReference type="Proteomes" id="UP000238916"/>
    </source>
</evidence>
<dbReference type="AlphaFoldDB" id="A0A2U3KHG2"/>
<dbReference type="Pfam" id="PF25989">
    <property type="entry name" value="YknX_C"/>
    <property type="match status" value="1"/>
</dbReference>
<feature type="compositionally biased region" description="Polar residues" evidence="1">
    <location>
        <begin position="151"/>
        <end position="163"/>
    </location>
</feature>
<evidence type="ECO:0000259" key="3">
    <source>
        <dbReference type="Pfam" id="PF25989"/>
    </source>
</evidence>